<proteinExistence type="predicted"/>
<protein>
    <recommendedName>
        <fullName evidence="3">Small CPxCG-related zinc finger protein</fullName>
    </recommendedName>
</protein>
<evidence type="ECO:0008006" key="3">
    <source>
        <dbReference type="Google" id="ProtNLM"/>
    </source>
</evidence>
<gene>
    <name evidence="1" type="ORF">F0345_23135</name>
</gene>
<reference evidence="2" key="1">
    <citation type="submission" date="2019-10" db="EMBL/GenBank/DDBJ databases">
        <title>Antimicrobial potential of Antarctic Bacteria.</title>
        <authorList>
            <person name="Benaud N."/>
            <person name="Edwards R.J."/>
            <person name="Ferrari B.C."/>
        </authorList>
    </citation>
    <scope>NUCLEOTIDE SEQUENCE [LARGE SCALE GENOMIC DNA]</scope>
    <source>
        <strain evidence="2">NBH77</strain>
    </source>
</reference>
<evidence type="ECO:0000313" key="1">
    <source>
        <dbReference type="EMBL" id="QNE83649.1"/>
    </source>
</evidence>
<accession>A0ABX6RW54</accession>
<evidence type="ECO:0000313" key="2">
    <source>
        <dbReference type="Proteomes" id="UP000515764"/>
    </source>
</evidence>
<sequence length="76" mass="8198">MSEPIPNSTSARKPVRMCVRCHRITDAPVVVAEVHQNSGPGWNMYACPQCASHFPPVPDVIDLFPSRRGPGEDGAG</sequence>
<name>A0ABX6RW54_9ACTN</name>
<dbReference type="Proteomes" id="UP000515764">
    <property type="component" value="Chromosome"/>
</dbReference>
<dbReference type="EMBL" id="CP045704">
    <property type="protein sequence ID" value="QNE83649.1"/>
    <property type="molecule type" value="Genomic_DNA"/>
</dbReference>
<keyword evidence="2" id="KW-1185">Reference proteome</keyword>
<dbReference type="RefSeq" id="WP_100457353.1">
    <property type="nucleotide sequence ID" value="NZ_CP045704.1"/>
</dbReference>
<organism evidence="1 2">
    <name type="scientific">Streptomyces rutgersensis</name>
    <dbReference type="NCBI Taxonomy" id="53451"/>
    <lineage>
        <taxon>Bacteria</taxon>
        <taxon>Bacillati</taxon>
        <taxon>Actinomycetota</taxon>
        <taxon>Actinomycetes</taxon>
        <taxon>Kitasatosporales</taxon>
        <taxon>Streptomycetaceae</taxon>
        <taxon>Streptomyces</taxon>
        <taxon>Streptomyces diastaticus group</taxon>
    </lineage>
</organism>